<feature type="signal peptide" evidence="5">
    <location>
        <begin position="1"/>
        <end position="20"/>
    </location>
</feature>
<evidence type="ECO:0000259" key="6">
    <source>
        <dbReference type="Pfam" id="PF00150"/>
    </source>
</evidence>
<dbReference type="Pfam" id="PF00150">
    <property type="entry name" value="Cellulase"/>
    <property type="match status" value="1"/>
</dbReference>
<dbReference type="InterPro" id="IPR018087">
    <property type="entry name" value="Glyco_hydro_5_CS"/>
</dbReference>
<keyword evidence="2 4" id="KW-0378">Hydrolase</keyword>
<dbReference type="GO" id="GO:0008168">
    <property type="term" value="F:methyltransferase activity"/>
    <property type="evidence" value="ECO:0007669"/>
    <property type="project" value="InterPro"/>
</dbReference>
<dbReference type="PANTHER" id="PTHR34142">
    <property type="entry name" value="ENDO-BETA-1,4-GLUCANASE A"/>
    <property type="match status" value="1"/>
</dbReference>
<evidence type="ECO:0000256" key="1">
    <source>
        <dbReference type="ARBA" id="ARBA00005641"/>
    </source>
</evidence>
<keyword evidence="5" id="KW-0732">Signal</keyword>
<sequence>MTRIKFALCFATFTLILLDALIVKDPPYGQLKITGKYLTKLDGTPVQLRGISLFRTNTVRGHLFFANSTANIVKCYWNANVIRAPLGIDLPGNASANASLPGYLTSPEENYQRLKIIVESAIENGIYVIIDWHAFHMYTDQAVAFFTNISIAYGGYPHIIYETYNEPDSADTWEQLKSYHINVINAIRANDPDNVVVVGTPRADLDVEIAARDPINMTNIAYSLHYYTNEDPPLKMNKTNEAINMGLPIFVTESGVCNSHGNGTVNVNVTQACCIGILFFMTNHRIRMTTNMDNEKQVMAVKWIKTACARMVA</sequence>
<dbReference type="InterPro" id="IPR002052">
    <property type="entry name" value="DNA_methylase_N6_adenine_CS"/>
</dbReference>
<comment type="similarity">
    <text evidence="1 4">Belongs to the glycosyl hydrolase 5 (cellulase A) family.</text>
</comment>
<feature type="chain" id="PRO_5037640642" evidence="5">
    <location>
        <begin position="21"/>
        <end position="313"/>
    </location>
</feature>
<dbReference type="GO" id="GO:0032259">
    <property type="term" value="P:methylation"/>
    <property type="evidence" value="ECO:0007669"/>
    <property type="project" value="InterPro"/>
</dbReference>
<dbReference type="WBParaSite" id="ACRNAN_scaffold8314.g25185.t1">
    <property type="protein sequence ID" value="ACRNAN_scaffold8314.g25185.t1"/>
    <property type="gene ID" value="ACRNAN_scaffold8314.g25185"/>
</dbReference>
<reference evidence="8" key="1">
    <citation type="submission" date="2022-11" db="UniProtKB">
        <authorList>
            <consortium name="WormBaseParasite"/>
        </authorList>
    </citation>
    <scope>IDENTIFICATION</scope>
</reference>
<dbReference type="PROSITE" id="PS00659">
    <property type="entry name" value="GLYCOSYL_HYDROL_F5"/>
    <property type="match status" value="1"/>
</dbReference>
<evidence type="ECO:0000256" key="4">
    <source>
        <dbReference type="RuleBase" id="RU361153"/>
    </source>
</evidence>
<dbReference type="InterPro" id="IPR017853">
    <property type="entry name" value="GH"/>
</dbReference>
<evidence type="ECO:0000313" key="8">
    <source>
        <dbReference type="WBParaSite" id="ACRNAN_scaffold8314.g25185.t1"/>
    </source>
</evidence>
<keyword evidence="3 4" id="KW-0326">Glycosidase</keyword>
<organism evidence="7 8">
    <name type="scientific">Acrobeloides nanus</name>
    <dbReference type="NCBI Taxonomy" id="290746"/>
    <lineage>
        <taxon>Eukaryota</taxon>
        <taxon>Metazoa</taxon>
        <taxon>Ecdysozoa</taxon>
        <taxon>Nematoda</taxon>
        <taxon>Chromadorea</taxon>
        <taxon>Rhabditida</taxon>
        <taxon>Tylenchina</taxon>
        <taxon>Cephalobomorpha</taxon>
        <taxon>Cephaloboidea</taxon>
        <taxon>Cephalobidae</taxon>
        <taxon>Acrobeloides</taxon>
    </lineage>
</organism>
<dbReference type="InterPro" id="IPR001547">
    <property type="entry name" value="Glyco_hydro_5"/>
</dbReference>
<dbReference type="Gene3D" id="3.20.20.80">
    <property type="entry name" value="Glycosidases"/>
    <property type="match status" value="1"/>
</dbReference>
<dbReference type="PROSITE" id="PS00092">
    <property type="entry name" value="N6_MTASE"/>
    <property type="match status" value="1"/>
</dbReference>
<evidence type="ECO:0000256" key="5">
    <source>
        <dbReference type="SAM" id="SignalP"/>
    </source>
</evidence>
<protein>
    <submittedName>
        <fullName evidence="8">Glycoside hydrolase family 5 domain-containing protein</fullName>
    </submittedName>
</protein>
<dbReference type="Proteomes" id="UP000887540">
    <property type="component" value="Unplaced"/>
</dbReference>
<evidence type="ECO:0000313" key="7">
    <source>
        <dbReference type="Proteomes" id="UP000887540"/>
    </source>
</evidence>
<feature type="domain" description="Glycoside hydrolase family 5" evidence="6">
    <location>
        <begin position="42"/>
        <end position="283"/>
    </location>
</feature>
<evidence type="ECO:0000256" key="3">
    <source>
        <dbReference type="ARBA" id="ARBA00023295"/>
    </source>
</evidence>
<dbReference type="GO" id="GO:0004553">
    <property type="term" value="F:hydrolase activity, hydrolyzing O-glycosyl compounds"/>
    <property type="evidence" value="ECO:0007669"/>
    <property type="project" value="InterPro"/>
</dbReference>
<dbReference type="PANTHER" id="PTHR34142:SF1">
    <property type="entry name" value="GLYCOSIDE HYDROLASE FAMILY 5 DOMAIN-CONTAINING PROTEIN"/>
    <property type="match status" value="1"/>
</dbReference>
<name>A0A914EJB0_9BILA</name>
<dbReference type="GO" id="GO:0003676">
    <property type="term" value="F:nucleic acid binding"/>
    <property type="evidence" value="ECO:0007669"/>
    <property type="project" value="InterPro"/>
</dbReference>
<dbReference type="GO" id="GO:0000272">
    <property type="term" value="P:polysaccharide catabolic process"/>
    <property type="evidence" value="ECO:0007669"/>
    <property type="project" value="InterPro"/>
</dbReference>
<keyword evidence="7" id="KW-1185">Reference proteome</keyword>
<evidence type="ECO:0000256" key="2">
    <source>
        <dbReference type="ARBA" id="ARBA00022801"/>
    </source>
</evidence>
<dbReference type="AlphaFoldDB" id="A0A914EJB0"/>
<dbReference type="SUPFAM" id="SSF51445">
    <property type="entry name" value="(Trans)glycosidases"/>
    <property type="match status" value="1"/>
</dbReference>
<proteinExistence type="inferred from homology"/>
<accession>A0A914EJB0</accession>